<feature type="transmembrane region" description="Helical" evidence="6">
    <location>
        <begin position="231"/>
        <end position="251"/>
    </location>
</feature>
<proteinExistence type="predicted"/>
<accession>A0A382BQR7</accession>
<keyword evidence="3 6" id="KW-0812">Transmembrane</keyword>
<organism evidence="8">
    <name type="scientific">marine metagenome</name>
    <dbReference type="NCBI Taxonomy" id="408172"/>
    <lineage>
        <taxon>unclassified sequences</taxon>
        <taxon>metagenomes</taxon>
        <taxon>ecological metagenomes</taxon>
    </lineage>
</organism>
<dbReference type="PROSITE" id="PS50850">
    <property type="entry name" value="MFS"/>
    <property type="match status" value="1"/>
</dbReference>
<evidence type="ECO:0000313" key="8">
    <source>
        <dbReference type="EMBL" id="SVB16145.1"/>
    </source>
</evidence>
<feature type="transmembrane region" description="Helical" evidence="6">
    <location>
        <begin position="296"/>
        <end position="314"/>
    </location>
</feature>
<gene>
    <name evidence="8" type="ORF">METZ01_LOCUS168999</name>
</gene>
<dbReference type="InterPro" id="IPR050189">
    <property type="entry name" value="MFS_Efflux_Transporters"/>
</dbReference>
<dbReference type="AlphaFoldDB" id="A0A382BQR7"/>
<protein>
    <recommendedName>
        <fullName evidence="7">Major facilitator superfamily (MFS) profile domain-containing protein</fullName>
    </recommendedName>
</protein>
<feature type="transmembrane region" description="Helical" evidence="6">
    <location>
        <begin position="84"/>
        <end position="115"/>
    </location>
</feature>
<feature type="transmembrane region" description="Helical" evidence="6">
    <location>
        <begin position="20"/>
        <end position="40"/>
    </location>
</feature>
<evidence type="ECO:0000259" key="7">
    <source>
        <dbReference type="PROSITE" id="PS50850"/>
    </source>
</evidence>
<evidence type="ECO:0000256" key="1">
    <source>
        <dbReference type="ARBA" id="ARBA00004651"/>
    </source>
</evidence>
<name>A0A382BQR7_9ZZZZ</name>
<evidence type="ECO:0000256" key="5">
    <source>
        <dbReference type="ARBA" id="ARBA00023136"/>
    </source>
</evidence>
<dbReference type="GO" id="GO:0005886">
    <property type="term" value="C:plasma membrane"/>
    <property type="evidence" value="ECO:0007669"/>
    <property type="project" value="UniProtKB-SubCell"/>
</dbReference>
<feature type="transmembrane region" description="Helical" evidence="6">
    <location>
        <begin position="174"/>
        <end position="193"/>
    </location>
</feature>
<dbReference type="GO" id="GO:0022857">
    <property type="term" value="F:transmembrane transporter activity"/>
    <property type="evidence" value="ECO:0007669"/>
    <property type="project" value="InterPro"/>
</dbReference>
<evidence type="ECO:0000256" key="3">
    <source>
        <dbReference type="ARBA" id="ARBA00022692"/>
    </source>
</evidence>
<feature type="transmembrane region" description="Helical" evidence="6">
    <location>
        <begin position="320"/>
        <end position="345"/>
    </location>
</feature>
<feature type="transmembrane region" description="Helical" evidence="6">
    <location>
        <begin position="383"/>
        <end position="405"/>
    </location>
</feature>
<dbReference type="Gene3D" id="1.20.1250.20">
    <property type="entry name" value="MFS general substrate transporter like domains"/>
    <property type="match status" value="1"/>
</dbReference>
<evidence type="ECO:0000256" key="6">
    <source>
        <dbReference type="SAM" id="Phobius"/>
    </source>
</evidence>
<feature type="transmembrane region" description="Helical" evidence="6">
    <location>
        <begin position="263"/>
        <end position="284"/>
    </location>
</feature>
<evidence type="ECO:0000256" key="4">
    <source>
        <dbReference type="ARBA" id="ARBA00022989"/>
    </source>
</evidence>
<keyword evidence="5 6" id="KW-0472">Membrane</keyword>
<keyword evidence="4 6" id="KW-1133">Transmembrane helix</keyword>
<dbReference type="InterPro" id="IPR011701">
    <property type="entry name" value="MFS"/>
</dbReference>
<reference evidence="8" key="1">
    <citation type="submission" date="2018-05" db="EMBL/GenBank/DDBJ databases">
        <authorList>
            <person name="Lanie J.A."/>
            <person name="Ng W.-L."/>
            <person name="Kazmierczak K.M."/>
            <person name="Andrzejewski T.M."/>
            <person name="Davidsen T.M."/>
            <person name="Wayne K.J."/>
            <person name="Tettelin H."/>
            <person name="Glass J.I."/>
            <person name="Rusch D."/>
            <person name="Podicherti R."/>
            <person name="Tsui H.-C.T."/>
            <person name="Winkler M.E."/>
        </authorList>
    </citation>
    <scope>NUCLEOTIDE SEQUENCE</scope>
</reference>
<comment type="subcellular location">
    <subcellularLocation>
        <location evidence="1">Cell membrane</location>
        <topology evidence="1">Multi-pass membrane protein</topology>
    </subcellularLocation>
</comment>
<dbReference type="PANTHER" id="PTHR43124">
    <property type="entry name" value="PURINE EFFLUX PUMP PBUE"/>
    <property type="match status" value="1"/>
</dbReference>
<dbReference type="PANTHER" id="PTHR43124:SF3">
    <property type="entry name" value="CHLORAMPHENICOL EFFLUX PUMP RV0191"/>
    <property type="match status" value="1"/>
</dbReference>
<feature type="transmembrane region" description="Helical" evidence="6">
    <location>
        <begin position="52"/>
        <end position="72"/>
    </location>
</feature>
<sequence length="413" mass="45785">MLHLTNHLKFTTDNLRFLSFGFLMALGSNFGQTYFIGVFGPEIRQEFNLTQTSWSAIYMIGTLASALMLPWTGQQIDRISLRRYTVFVVIALVGATTFMALVPSVMLLVVAVFLLRQTGQGLMSHTGSTAMARYFIKNRGKAIAVSSLGFAVGEATLPFLMVVTITVIGWRASYGIAALTTLFIILPTSIWLLKGYHDRYDTQKAYLKKSSQSPDMSISWSRQEVLKDVRFYILLPAASAPSLIVTALFFHHLSLAELKAWDAMWFTGSYWVFAIGSVIAMLAAGPLIDRHTAVRVLPTFLMPLTVALFIVWAFDNAWWSWPYLFLVGVTTGFTHTGLTALWAEIYGTKHLGAIKSLFMSISVFASALGPLAMGILMDIGISIETTCAIFAAYCLVTSWLLVIALREYMFDAS</sequence>
<dbReference type="InterPro" id="IPR036259">
    <property type="entry name" value="MFS_trans_sf"/>
</dbReference>
<feature type="domain" description="Major facilitator superfamily (MFS) profile" evidence="7">
    <location>
        <begin position="17"/>
        <end position="409"/>
    </location>
</feature>
<keyword evidence="2" id="KW-1003">Cell membrane</keyword>
<dbReference type="Pfam" id="PF07690">
    <property type="entry name" value="MFS_1"/>
    <property type="match status" value="1"/>
</dbReference>
<dbReference type="EMBL" id="UINC01030932">
    <property type="protein sequence ID" value="SVB16145.1"/>
    <property type="molecule type" value="Genomic_DNA"/>
</dbReference>
<feature type="transmembrane region" description="Helical" evidence="6">
    <location>
        <begin position="142"/>
        <end position="168"/>
    </location>
</feature>
<feature type="transmembrane region" description="Helical" evidence="6">
    <location>
        <begin position="357"/>
        <end position="377"/>
    </location>
</feature>
<evidence type="ECO:0000256" key="2">
    <source>
        <dbReference type="ARBA" id="ARBA00022475"/>
    </source>
</evidence>
<dbReference type="InterPro" id="IPR020846">
    <property type="entry name" value="MFS_dom"/>
</dbReference>
<dbReference type="SUPFAM" id="SSF103473">
    <property type="entry name" value="MFS general substrate transporter"/>
    <property type="match status" value="1"/>
</dbReference>